<evidence type="ECO:0000313" key="2">
    <source>
        <dbReference type="EMBL" id="SJL84470.1"/>
    </source>
</evidence>
<accession>A0A1R4B6C4</accession>
<name>A0A1R4B6C4_9VIBR</name>
<dbReference type="GO" id="GO:0072344">
    <property type="term" value="P:rescue of stalled ribosome"/>
    <property type="evidence" value="ECO:0007669"/>
    <property type="project" value="InterPro"/>
</dbReference>
<dbReference type="InterPro" id="IPR005589">
    <property type="entry name" value="ArfA"/>
</dbReference>
<feature type="region of interest" description="Disordered" evidence="1">
    <location>
        <begin position="45"/>
        <end position="65"/>
    </location>
</feature>
<keyword evidence="3" id="KW-1185">Reference proteome</keyword>
<dbReference type="OrthoDB" id="8603552at2"/>
<dbReference type="Pfam" id="PF03889">
    <property type="entry name" value="ArfA"/>
    <property type="match status" value="1"/>
</dbReference>
<dbReference type="Proteomes" id="UP000189475">
    <property type="component" value="Unassembled WGS sequence"/>
</dbReference>
<dbReference type="RefSeq" id="WP_077314833.1">
    <property type="nucleotide sequence ID" value="NZ_AP024888.1"/>
</dbReference>
<dbReference type="AlphaFoldDB" id="A0A1R4B6C4"/>
<proteinExistence type="predicted"/>
<sequence length="65" mass="7084">MSKKSTTSTDSVGLEWGRGQIQDNALKALVTSKIFKTRVEKAKKGKGSYVRKAKHSGTEPYAKVA</sequence>
<protein>
    <submittedName>
        <fullName evidence="2">Alternative ribosome-rescue factor A</fullName>
    </submittedName>
</protein>
<evidence type="ECO:0000313" key="3">
    <source>
        <dbReference type="Proteomes" id="UP000189475"/>
    </source>
</evidence>
<feature type="compositionally biased region" description="Basic residues" evidence="1">
    <location>
        <begin position="45"/>
        <end position="55"/>
    </location>
</feature>
<evidence type="ECO:0000256" key="1">
    <source>
        <dbReference type="SAM" id="MobiDB-lite"/>
    </source>
</evidence>
<gene>
    <name evidence="2" type="primary">arfA_2</name>
    <name evidence="2" type="ORF">VPAL9027_02455</name>
</gene>
<dbReference type="EMBL" id="FUFT01000005">
    <property type="protein sequence ID" value="SJL84470.1"/>
    <property type="molecule type" value="Genomic_DNA"/>
</dbReference>
<organism evidence="2 3">
    <name type="scientific">Vibrio palustris</name>
    <dbReference type="NCBI Taxonomy" id="1918946"/>
    <lineage>
        <taxon>Bacteria</taxon>
        <taxon>Pseudomonadati</taxon>
        <taxon>Pseudomonadota</taxon>
        <taxon>Gammaproteobacteria</taxon>
        <taxon>Vibrionales</taxon>
        <taxon>Vibrionaceae</taxon>
        <taxon>Vibrio</taxon>
    </lineage>
</organism>
<reference evidence="2 3" key="1">
    <citation type="submission" date="2017-02" db="EMBL/GenBank/DDBJ databases">
        <authorList>
            <person name="Peterson S.W."/>
        </authorList>
    </citation>
    <scope>NUCLEOTIDE SEQUENCE [LARGE SCALE GENOMIC DNA]</scope>
    <source>
        <strain evidence="2 3">CECT 9027</strain>
    </source>
</reference>
<dbReference type="STRING" id="1918946.VPAL9027_02455"/>